<keyword evidence="2" id="KW-1185">Reference proteome</keyword>
<dbReference type="OrthoDB" id="2405098at2759"/>
<name>A0A9N9ISE1_9GLOM</name>
<dbReference type="EMBL" id="CAJVPZ010034394">
    <property type="protein sequence ID" value="CAG8746591.1"/>
    <property type="molecule type" value="Genomic_DNA"/>
</dbReference>
<gene>
    <name evidence="1" type="ORF">RFULGI_LOCUS13278</name>
</gene>
<organism evidence="1 2">
    <name type="scientific">Racocetra fulgida</name>
    <dbReference type="NCBI Taxonomy" id="60492"/>
    <lineage>
        <taxon>Eukaryota</taxon>
        <taxon>Fungi</taxon>
        <taxon>Fungi incertae sedis</taxon>
        <taxon>Mucoromycota</taxon>
        <taxon>Glomeromycotina</taxon>
        <taxon>Glomeromycetes</taxon>
        <taxon>Diversisporales</taxon>
        <taxon>Gigasporaceae</taxon>
        <taxon>Racocetra</taxon>
    </lineage>
</organism>
<sequence>MSYLCSFDQNCKDFCEENLTVLEQKIILEKFIALEINSKSQQLIALLQEFAKDSSGQSGLEK</sequence>
<comment type="caution">
    <text evidence="1">The sequence shown here is derived from an EMBL/GenBank/DDBJ whole genome shotgun (WGS) entry which is preliminary data.</text>
</comment>
<evidence type="ECO:0000313" key="2">
    <source>
        <dbReference type="Proteomes" id="UP000789396"/>
    </source>
</evidence>
<proteinExistence type="predicted"/>
<dbReference type="Proteomes" id="UP000789396">
    <property type="component" value="Unassembled WGS sequence"/>
</dbReference>
<evidence type="ECO:0000313" key="1">
    <source>
        <dbReference type="EMBL" id="CAG8746591.1"/>
    </source>
</evidence>
<protein>
    <submittedName>
        <fullName evidence="1">6566_t:CDS:1</fullName>
    </submittedName>
</protein>
<dbReference type="AlphaFoldDB" id="A0A9N9ISE1"/>
<feature type="non-terminal residue" evidence="1">
    <location>
        <position position="1"/>
    </location>
</feature>
<reference evidence="1" key="1">
    <citation type="submission" date="2021-06" db="EMBL/GenBank/DDBJ databases">
        <authorList>
            <person name="Kallberg Y."/>
            <person name="Tangrot J."/>
            <person name="Rosling A."/>
        </authorList>
    </citation>
    <scope>NUCLEOTIDE SEQUENCE</scope>
    <source>
        <strain evidence="1">IN212</strain>
    </source>
</reference>
<accession>A0A9N9ISE1</accession>